<comment type="similarity">
    <text evidence="7">Belongs to the binding-protein-dependent transport system permease family.</text>
</comment>
<evidence type="ECO:0000256" key="1">
    <source>
        <dbReference type="ARBA" id="ARBA00004651"/>
    </source>
</evidence>
<dbReference type="Proteomes" id="UP001057877">
    <property type="component" value="Chromosome"/>
</dbReference>
<protein>
    <submittedName>
        <fullName evidence="9">ABC transporter permease subunit</fullName>
    </submittedName>
</protein>
<feature type="transmembrane region" description="Helical" evidence="7">
    <location>
        <begin position="172"/>
        <end position="200"/>
    </location>
</feature>
<dbReference type="PANTHER" id="PTHR43227:SF11">
    <property type="entry name" value="BLL4140 PROTEIN"/>
    <property type="match status" value="1"/>
</dbReference>
<dbReference type="EMBL" id="CP091430">
    <property type="protein sequence ID" value="UVI27444.1"/>
    <property type="molecule type" value="Genomic_DNA"/>
</dbReference>
<dbReference type="CDD" id="cd06261">
    <property type="entry name" value="TM_PBP2"/>
    <property type="match status" value="1"/>
</dbReference>
<keyword evidence="3" id="KW-1003">Cell membrane</keyword>
<evidence type="ECO:0000256" key="2">
    <source>
        <dbReference type="ARBA" id="ARBA00022448"/>
    </source>
</evidence>
<reference evidence="9" key="1">
    <citation type="submission" date="2022-01" db="EMBL/GenBank/DDBJ databases">
        <title>Paenibacillus spongiae sp. nov., isolated from marine sponge.</title>
        <authorList>
            <person name="Li Z."/>
            <person name="Zhang M."/>
        </authorList>
    </citation>
    <scope>NUCLEOTIDE SEQUENCE</scope>
    <source>
        <strain evidence="9">PHS-Z3</strain>
    </source>
</reference>
<proteinExistence type="inferred from homology"/>
<feature type="transmembrane region" description="Helical" evidence="7">
    <location>
        <begin position="23"/>
        <end position="51"/>
    </location>
</feature>
<dbReference type="InterPro" id="IPR000515">
    <property type="entry name" value="MetI-like"/>
</dbReference>
<evidence type="ECO:0000256" key="3">
    <source>
        <dbReference type="ARBA" id="ARBA00022475"/>
    </source>
</evidence>
<keyword evidence="10" id="KW-1185">Reference proteome</keyword>
<gene>
    <name evidence="9" type="ORF">L1F29_18410</name>
</gene>
<feature type="transmembrane region" description="Helical" evidence="7">
    <location>
        <begin position="221"/>
        <end position="245"/>
    </location>
</feature>
<keyword evidence="5 7" id="KW-1133">Transmembrane helix</keyword>
<dbReference type="InterPro" id="IPR050809">
    <property type="entry name" value="UgpAE/MalFG_permease"/>
</dbReference>
<feature type="transmembrane region" description="Helical" evidence="7">
    <location>
        <begin position="130"/>
        <end position="152"/>
    </location>
</feature>
<organism evidence="9 10">
    <name type="scientific">Paenibacillus spongiae</name>
    <dbReference type="NCBI Taxonomy" id="2909671"/>
    <lineage>
        <taxon>Bacteria</taxon>
        <taxon>Bacillati</taxon>
        <taxon>Bacillota</taxon>
        <taxon>Bacilli</taxon>
        <taxon>Bacillales</taxon>
        <taxon>Paenibacillaceae</taxon>
        <taxon>Paenibacillus</taxon>
    </lineage>
</organism>
<evidence type="ECO:0000256" key="5">
    <source>
        <dbReference type="ARBA" id="ARBA00022989"/>
    </source>
</evidence>
<feature type="domain" description="ABC transmembrane type-1" evidence="8">
    <location>
        <begin position="84"/>
        <end position="307"/>
    </location>
</feature>
<dbReference type="Gene3D" id="1.10.3720.10">
    <property type="entry name" value="MetI-like"/>
    <property type="match status" value="1"/>
</dbReference>
<feature type="transmembrane region" description="Helical" evidence="7">
    <location>
        <begin position="88"/>
        <end position="109"/>
    </location>
</feature>
<feature type="transmembrane region" description="Helical" evidence="7">
    <location>
        <begin position="286"/>
        <end position="307"/>
    </location>
</feature>
<keyword evidence="6 7" id="KW-0472">Membrane</keyword>
<keyword evidence="2 7" id="KW-0813">Transport</keyword>
<dbReference type="Pfam" id="PF00528">
    <property type="entry name" value="BPD_transp_1"/>
    <property type="match status" value="1"/>
</dbReference>
<keyword evidence="4 7" id="KW-0812">Transmembrane</keyword>
<evidence type="ECO:0000313" key="10">
    <source>
        <dbReference type="Proteomes" id="UP001057877"/>
    </source>
</evidence>
<name>A0ABY5S0S0_9BACL</name>
<evidence type="ECO:0000256" key="7">
    <source>
        <dbReference type="RuleBase" id="RU363032"/>
    </source>
</evidence>
<evidence type="ECO:0000313" key="9">
    <source>
        <dbReference type="EMBL" id="UVI27444.1"/>
    </source>
</evidence>
<dbReference type="SUPFAM" id="SSF161098">
    <property type="entry name" value="MetI-like"/>
    <property type="match status" value="1"/>
</dbReference>
<dbReference type="RefSeq" id="WP_258383532.1">
    <property type="nucleotide sequence ID" value="NZ_CP091430.1"/>
</dbReference>
<dbReference type="PANTHER" id="PTHR43227">
    <property type="entry name" value="BLL4140 PROTEIN"/>
    <property type="match status" value="1"/>
</dbReference>
<accession>A0ABY5S0S0</accession>
<evidence type="ECO:0000259" key="8">
    <source>
        <dbReference type="PROSITE" id="PS50928"/>
    </source>
</evidence>
<dbReference type="PROSITE" id="PS50928">
    <property type="entry name" value="ABC_TM1"/>
    <property type="match status" value="1"/>
</dbReference>
<comment type="subcellular location">
    <subcellularLocation>
        <location evidence="1 7">Cell membrane</location>
        <topology evidence="1 7">Multi-pass membrane protein</topology>
    </subcellularLocation>
</comment>
<sequence>MNSGRFPEKSYSRGMVYRFRKELFFQSLAILGGLFLLVFSYLPMFGIVMAFQNYNPSIGFVHSKFVGLHHFKDLFNDEAFWIAARNTVVLSSLKFVLGFFCPLIFALLLNELKDNFFKKFVQTSSYLPNFISWVIAGGMIIIFVSAASDGVLNPILIKLGWIKEAIPFLSYPGYYVAIALLSDIWKVTGFGAIIFLAAIAGIDHEVYEASIVDGASRFQRIYKITVPMIKDTIVVVLILGIGNLLGGGLGSSNFNQAYILGNPLNMGVSDVLDTYILRMGLQLGQFSFSAAAGLLLSVISMVLIYVANWTVRKINGDAIF</sequence>
<dbReference type="InterPro" id="IPR035906">
    <property type="entry name" value="MetI-like_sf"/>
</dbReference>
<evidence type="ECO:0000256" key="6">
    <source>
        <dbReference type="ARBA" id="ARBA00023136"/>
    </source>
</evidence>
<evidence type="ECO:0000256" key="4">
    <source>
        <dbReference type="ARBA" id="ARBA00022692"/>
    </source>
</evidence>